<feature type="compositionally biased region" description="Basic residues" evidence="1">
    <location>
        <begin position="171"/>
        <end position="181"/>
    </location>
</feature>
<sequence length="201" mass="22559">MPSTHFFGSTDTGSYPSTPTRTWQQTTHDPHPTQTHTDYIIAPVSLKVIQATATTDLPICTDHKLLIPTFHLSQPAYEVVGSSIPKLYETQPDADDLQAFVAQHNAWSQQWTPSLSPPLTGWMQKSLELSIQYLGPGTGRKAKPRKILWHSVERKVNGLRELNFNGTNNQSKKRIRQRKHSQSTQYGSPSSVERAASCPHF</sequence>
<gene>
    <name evidence="2" type="ORF">EGYM00392_LOCUS28308</name>
</gene>
<feature type="region of interest" description="Disordered" evidence="1">
    <location>
        <begin position="163"/>
        <end position="201"/>
    </location>
</feature>
<dbReference type="EMBL" id="HBGA01075795">
    <property type="protein sequence ID" value="CAD9017198.1"/>
    <property type="molecule type" value="Transcribed_RNA"/>
</dbReference>
<dbReference type="AlphaFoldDB" id="A0A7S1INE1"/>
<accession>A0A7S1INE1</accession>
<proteinExistence type="predicted"/>
<feature type="region of interest" description="Disordered" evidence="1">
    <location>
        <begin position="1"/>
        <end position="36"/>
    </location>
</feature>
<feature type="compositionally biased region" description="Polar residues" evidence="1">
    <location>
        <begin position="182"/>
        <end position="191"/>
    </location>
</feature>
<evidence type="ECO:0000313" key="2">
    <source>
        <dbReference type="EMBL" id="CAD9017198.1"/>
    </source>
</evidence>
<organism evidence="2">
    <name type="scientific">Eutreptiella gymnastica</name>
    <dbReference type="NCBI Taxonomy" id="73025"/>
    <lineage>
        <taxon>Eukaryota</taxon>
        <taxon>Discoba</taxon>
        <taxon>Euglenozoa</taxon>
        <taxon>Euglenida</taxon>
        <taxon>Spirocuta</taxon>
        <taxon>Euglenophyceae</taxon>
        <taxon>Eutreptiales</taxon>
        <taxon>Eutreptiaceae</taxon>
        <taxon>Eutreptiella</taxon>
    </lineage>
</organism>
<feature type="compositionally biased region" description="Polar residues" evidence="1">
    <location>
        <begin position="1"/>
        <end position="23"/>
    </location>
</feature>
<feature type="compositionally biased region" description="Low complexity" evidence="1">
    <location>
        <begin position="24"/>
        <end position="36"/>
    </location>
</feature>
<protein>
    <submittedName>
        <fullName evidence="2">Uncharacterized protein</fullName>
    </submittedName>
</protein>
<reference evidence="2" key="1">
    <citation type="submission" date="2021-01" db="EMBL/GenBank/DDBJ databases">
        <authorList>
            <person name="Corre E."/>
            <person name="Pelletier E."/>
            <person name="Niang G."/>
            <person name="Scheremetjew M."/>
            <person name="Finn R."/>
            <person name="Kale V."/>
            <person name="Holt S."/>
            <person name="Cochrane G."/>
            <person name="Meng A."/>
            <person name="Brown T."/>
            <person name="Cohen L."/>
        </authorList>
    </citation>
    <scope>NUCLEOTIDE SEQUENCE</scope>
    <source>
        <strain evidence="2">NIES-381</strain>
    </source>
</reference>
<name>A0A7S1INE1_9EUGL</name>
<evidence type="ECO:0000256" key="1">
    <source>
        <dbReference type="SAM" id="MobiDB-lite"/>
    </source>
</evidence>